<dbReference type="Gene3D" id="3.30.750.24">
    <property type="entry name" value="STAS domain"/>
    <property type="match status" value="1"/>
</dbReference>
<dbReference type="Proteomes" id="UP001551176">
    <property type="component" value="Unassembled WGS sequence"/>
</dbReference>
<comment type="caution">
    <text evidence="4">The sequence shown here is derived from an EMBL/GenBank/DDBJ whole genome shotgun (WGS) entry which is preliminary data.</text>
</comment>
<dbReference type="CDD" id="cd07043">
    <property type="entry name" value="STAS_anti-anti-sigma_factors"/>
    <property type="match status" value="1"/>
</dbReference>
<dbReference type="InterPro" id="IPR058548">
    <property type="entry name" value="MlaB-like_STAS"/>
</dbReference>
<protein>
    <recommendedName>
        <fullName evidence="2">Anti-sigma factor antagonist</fullName>
    </recommendedName>
</protein>
<dbReference type="InterPro" id="IPR002645">
    <property type="entry name" value="STAS_dom"/>
</dbReference>
<dbReference type="NCBIfam" id="TIGR00377">
    <property type="entry name" value="ant_ant_sig"/>
    <property type="match status" value="1"/>
</dbReference>
<dbReference type="PROSITE" id="PS50801">
    <property type="entry name" value="STAS"/>
    <property type="match status" value="1"/>
</dbReference>
<proteinExistence type="inferred from homology"/>
<evidence type="ECO:0000313" key="4">
    <source>
        <dbReference type="EMBL" id="MEU6819178.1"/>
    </source>
</evidence>
<dbReference type="InterPro" id="IPR003018">
    <property type="entry name" value="GAF"/>
</dbReference>
<feature type="domain" description="STAS" evidence="3">
    <location>
        <begin position="22"/>
        <end position="148"/>
    </location>
</feature>
<organism evidence="4 5">
    <name type="scientific">Streptomyces atriruber</name>
    <dbReference type="NCBI Taxonomy" id="545121"/>
    <lineage>
        <taxon>Bacteria</taxon>
        <taxon>Bacillati</taxon>
        <taxon>Actinomycetota</taxon>
        <taxon>Actinomycetes</taxon>
        <taxon>Kitasatosporales</taxon>
        <taxon>Streptomycetaceae</taxon>
        <taxon>Streptomyces</taxon>
    </lineage>
</organism>
<dbReference type="InterPro" id="IPR003658">
    <property type="entry name" value="Anti-sigma_ant"/>
</dbReference>
<dbReference type="PANTHER" id="PTHR33495:SF2">
    <property type="entry name" value="ANTI-SIGMA FACTOR ANTAGONIST TM_1081-RELATED"/>
    <property type="match status" value="1"/>
</dbReference>
<dbReference type="SUPFAM" id="SSF55781">
    <property type="entry name" value="GAF domain-like"/>
    <property type="match status" value="1"/>
</dbReference>
<accession>A0ABV3BDV2</accession>
<dbReference type="RefSeq" id="WP_359343140.1">
    <property type="nucleotide sequence ID" value="NZ_JBEYXV010000001.1"/>
</dbReference>
<evidence type="ECO:0000313" key="5">
    <source>
        <dbReference type="Proteomes" id="UP001551176"/>
    </source>
</evidence>
<dbReference type="EMBL" id="JBEYXV010000001">
    <property type="protein sequence ID" value="MEU6819178.1"/>
    <property type="molecule type" value="Genomic_DNA"/>
</dbReference>
<evidence type="ECO:0000256" key="2">
    <source>
        <dbReference type="RuleBase" id="RU003749"/>
    </source>
</evidence>
<name>A0ABV3BDV2_9ACTN</name>
<sequence length="278" mass="29565">MQPMSSVPIDIAVQWPKTSPFLPIKVAEVDGRVLVRVAGELDIASVPALADTLRRAVEHPSGRVLLDVSRVTFCGTAGVELLLATARRARAAGGSVVLHRAHPSVLRAMQLCGDAEGERMAREPEMVPLPHHEQLLRLSVLSAALSAAFTITGAPMGNAQLYHPQDGTLRIAAQRGFQQPFLSYFATVADRDTACAVAAQDRRPVLVNDVTDSALFHATRALDVLQDAGVGACISLPITAADGTLIGVVSTHHAHATRFTDEQHRALQRLGAAAHLLS</sequence>
<dbReference type="InterPro" id="IPR029016">
    <property type="entry name" value="GAF-like_dom_sf"/>
</dbReference>
<dbReference type="PANTHER" id="PTHR33495">
    <property type="entry name" value="ANTI-SIGMA FACTOR ANTAGONIST TM_1081-RELATED-RELATED"/>
    <property type="match status" value="1"/>
</dbReference>
<dbReference type="Pfam" id="PF13466">
    <property type="entry name" value="STAS_2"/>
    <property type="match status" value="1"/>
</dbReference>
<dbReference type="InterPro" id="IPR036513">
    <property type="entry name" value="STAS_dom_sf"/>
</dbReference>
<comment type="similarity">
    <text evidence="1 2">Belongs to the anti-sigma-factor antagonist family.</text>
</comment>
<keyword evidence="5" id="KW-1185">Reference proteome</keyword>
<reference evidence="4 5" key="1">
    <citation type="submission" date="2024-06" db="EMBL/GenBank/DDBJ databases">
        <title>The Natural Products Discovery Center: Release of the First 8490 Sequenced Strains for Exploring Actinobacteria Biosynthetic Diversity.</title>
        <authorList>
            <person name="Kalkreuter E."/>
            <person name="Kautsar S.A."/>
            <person name="Yang D."/>
            <person name="Bader C.D."/>
            <person name="Teijaro C.N."/>
            <person name="Fluegel L."/>
            <person name="Davis C.M."/>
            <person name="Simpson J.R."/>
            <person name="Lauterbach L."/>
            <person name="Steele A.D."/>
            <person name="Gui C."/>
            <person name="Meng S."/>
            <person name="Li G."/>
            <person name="Viehrig K."/>
            <person name="Ye F."/>
            <person name="Su P."/>
            <person name="Kiefer A.F."/>
            <person name="Nichols A."/>
            <person name="Cepeda A.J."/>
            <person name="Yan W."/>
            <person name="Fan B."/>
            <person name="Jiang Y."/>
            <person name="Adhikari A."/>
            <person name="Zheng C.-J."/>
            <person name="Schuster L."/>
            <person name="Cowan T.M."/>
            <person name="Smanski M.J."/>
            <person name="Chevrette M.G."/>
            <person name="De Carvalho L.P.S."/>
            <person name="Shen B."/>
        </authorList>
    </citation>
    <scope>NUCLEOTIDE SEQUENCE [LARGE SCALE GENOMIC DNA]</scope>
    <source>
        <strain evidence="4 5">NPDC046838</strain>
    </source>
</reference>
<gene>
    <name evidence="4" type="ORF">ABZ921_01015</name>
</gene>
<dbReference type="Gene3D" id="3.30.450.40">
    <property type="match status" value="1"/>
</dbReference>
<dbReference type="SUPFAM" id="SSF52091">
    <property type="entry name" value="SpoIIaa-like"/>
    <property type="match status" value="1"/>
</dbReference>
<dbReference type="Pfam" id="PF13185">
    <property type="entry name" value="GAF_2"/>
    <property type="match status" value="1"/>
</dbReference>
<evidence type="ECO:0000256" key="1">
    <source>
        <dbReference type="ARBA" id="ARBA00009013"/>
    </source>
</evidence>
<evidence type="ECO:0000259" key="3">
    <source>
        <dbReference type="PROSITE" id="PS50801"/>
    </source>
</evidence>